<proteinExistence type="predicted"/>
<sequence>MISTKLEETVPAAYYGRVDRLFVAVGVQKWGRFDPNANEIQIHTHAEVGDEDLLDAAAIQTLINGGIVYAVEPDVMPAPAPIAAVFRY</sequence>
<protein>
    <submittedName>
        <fullName evidence="1">Uncharacterized protein</fullName>
    </submittedName>
</protein>
<name>A0AA96WQ41_LEPBY</name>
<organism evidence="1">
    <name type="scientific">Leptolyngbya boryana CZ1</name>
    <dbReference type="NCBI Taxonomy" id="3060204"/>
    <lineage>
        <taxon>Bacteria</taxon>
        <taxon>Bacillati</taxon>
        <taxon>Cyanobacteriota</taxon>
        <taxon>Cyanophyceae</taxon>
        <taxon>Leptolyngbyales</taxon>
        <taxon>Leptolyngbyaceae</taxon>
        <taxon>Leptolyngbya group</taxon>
        <taxon>Leptolyngbya</taxon>
    </lineage>
</organism>
<gene>
    <name evidence="1" type="ORF">Q2T42_17000</name>
</gene>
<dbReference type="AlphaFoldDB" id="A0AA96WQ41"/>
<dbReference type="RefSeq" id="WP_316425796.1">
    <property type="nucleotide sequence ID" value="NZ_CP130144.1"/>
</dbReference>
<accession>A0AA96WQ41</accession>
<reference evidence="1" key="1">
    <citation type="journal article" date="2023" name="Plants (Basel)">
        <title>Genomic Analysis of Leptolyngbya boryana CZ1 Reveals Efficient Carbon Fixation Modules.</title>
        <authorList>
            <person name="Bai X."/>
            <person name="Wang H."/>
            <person name="Cheng W."/>
            <person name="Wang J."/>
            <person name="Ma M."/>
            <person name="Hu H."/>
            <person name="Song Z."/>
            <person name="Ma H."/>
            <person name="Fan Y."/>
            <person name="Du C."/>
            <person name="Xu J."/>
        </authorList>
    </citation>
    <scope>NUCLEOTIDE SEQUENCE</scope>
    <source>
        <strain evidence="1">CZ1</strain>
    </source>
</reference>
<dbReference type="EMBL" id="CP130144">
    <property type="protein sequence ID" value="WNZ43543.1"/>
    <property type="molecule type" value="Genomic_DNA"/>
</dbReference>
<reference evidence="1" key="2">
    <citation type="submission" date="2023-07" db="EMBL/GenBank/DDBJ databases">
        <authorList>
            <person name="Bai X.-H."/>
            <person name="Wang H.-H."/>
            <person name="Wang J."/>
            <person name="Ma M.-Y."/>
            <person name="Hu H.-H."/>
            <person name="Song Z.-L."/>
            <person name="Ma H.-G."/>
            <person name="Fan Y."/>
            <person name="Du C.-Y."/>
            <person name="Xu J.-C."/>
        </authorList>
    </citation>
    <scope>NUCLEOTIDE SEQUENCE</scope>
    <source>
        <strain evidence="1">CZ1</strain>
    </source>
</reference>
<evidence type="ECO:0000313" key="1">
    <source>
        <dbReference type="EMBL" id="WNZ43543.1"/>
    </source>
</evidence>